<organism evidence="1">
    <name type="scientific">gut metagenome</name>
    <dbReference type="NCBI Taxonomy" id="749906"/>
    <lineage>
        <taxon>unclassified sequences</taxon>
        <taxon>metagenomes</taxon>
        <taxon>organismal metagenomes</taxon>
    </lineage>
</organism>
<gene>
    <name evidence="1" type="ORF">EVA_12245</name>
</gene>
<protein>
    <submittedName>
        <fullName evidence="1">Secreted protein</fullName>
    </submittedName>
</protein>
<sequence length="39" mass="4185">MSYSCSLFLCSSSSFSCLRFFFSSLFSSFVEGSGTCSSA</sequence>
<dbReference type="AlphaFoldDB" id="J9FXE3"/>
<reference evidence="1" key="1">
    <citation type="journal article" date="2012" name="PLoS ONE">
        <title>Gene sets for utilization of primary and secondary nutrition supplies in the distal gut of endangered iberian lynx.</title>
        <authorList>
            <person name="Alcaide M."/>
            <person name="Messina E."/>
            <person name="Richter M."/>
            <person name="Bargiela R."/>
            <person name="Peplies J."/>
            <person name="Huws S.A."/>
            <person name="Newbold C.J."/>
            <person name="Golyshin P.N."/>
            <person name="Simon M.A."/>
            <person name="Lopez G."/>
            <person name="Yakimov M.M."/>
            <person name="Ferrer M."/>
        </authorList>
    </citation>
    <scope>NUCLEOTIDE SEQUENCE</scope>
</reference>
<name>J9FXE3_9ZZZZ</name>
<comment type="caution">
    <text evidence="1">The sequence shown here is derived from an EMBL/GenBank/DDBJ whole genome shotgun (WGS) entry which is preliminary data.</text>
</comment>
<evidence type="ECO:0000313" key="1">
    <source>
        <dbReference type="EMBL" id="EJW99646.1"/>
    </source>
</evidence>
<accession>J9FXE3</accession>
<proteinExistence type="predicted"/>
<dbReference type="EMBL" id="AMCI01003712">
    <property type="protein sequence ID" value="EJW99646.1"/>
    <property type="molecule type" value="Genomic_DNA"/>
</dbReference>